<evidence type="ECO:0000256" key="2">
    <source>
        <dbReference type="SAM" id="SignalP"/>
    </source>
</evidence>
<comment type="similarity">
    <text evidence="1">Belongs to the glycosyl hydrolase 13 family.</text>
</comment>
<dbReference type="InterPro" id="IPR006047">
    <property type="entry name" value="GH13_cat_dom"/>
</dbReference>
<accession>A0ABV7H604</accession>
<evidence type="ECO:0000256" key="1">
    <source>
        <dbReference type="ARBA" id="ARBA00008061"/>
    </source>
</evidence>
<dbReference type="InterPro" id="IPR045857">
    <property type="entry name" value="O16G_dom_2"/>
</dbReference>
<comment type="caution">
    <text evidence="4">The sequence shown here is derived from an EMBL/GenBank/DDBJ whole genome shotgun (WGS) entry which is preliminary data.</text>
</comment>
<feature type="chain" id="PRO_5045809169" evidence="2">
    <location>
        <begin position="29"/>
        <end position="581"/>
    </location>
</feature>
<gene>
    <name evidence="4" type="ORF">ACFOEN_11140</name>
</gene>
<dbReference type="CDD" id="cd11316">
    <property type="entry name" value="AmyAc_bac2_AmyA"/>
    <property type="match status" value="1"/>
</dbReference>
<reference evidence="5" key="1">
    <citation type="journal article" date="2019" name="Int. J. Syst. Evol. Microbiol.">
        <title>The Global Catalogue of Microorganisms (GCM) 10K type strain sequencing project: providing services to taxonomists for standard genome sequencing and annotation.</title>
        <authorList>
            <consortium name="The Broad Institute Genomics Platform"/>
            <consortium name="The Broad Institute Genome Sequencing Center for Infectious Disease"/>
            <person name="Wu L."/>
            <person name="Ma J."/>
        </authorList>
    </citation>
    <scope>NUCLEOTIDE SEQUENCE [LARGE SCALE GENOMIC DNA]</scope>
    <source>
        <strain evidence="5">KCTC 52168</strain>
    </source>
</reference>
<feature type="signal peptide" evidence="2">
    <location>
        <begin position="1"/>
        <end position="28"/>
    </location>
</feature>
<dbReference type="PANTHER" id="PTHR10357">
    <property type="entry name" value="ALPHA-AMYLASE FAMILY MEMBER"/>
    <property type="match status" value="1"/>
</dbReference>
<dbReference type="SMART" id="SM00642">
    <property type="entry name" value="Aamy"/>
    <property type="match status" value="1"/>
</dbReference>
<name>A0ABV7H604_9BURK</name>
<protein>
    <submittedName>
        <fullName evidence="4">Alpha-amylase family glycosyl hydrolase</fullName>
    </submittedName>
</protein>
<evidence type="ECO:0000259" key="3">
    <source>
        <dbReference type="SMART" id="SM00642"/>
    </source>
</evidence>
<dbReference type="Proteomes" id="UP001595556">
    <property type="component" value="Unassembled WGS sequence"/>
</dbReference>
<proteinExistence type="inferred from homology"/>
<dbReference type="Pfam" id="PF00128">
    <property type="entry name" value="Alpha-amylase"/>
    <property type="match status" value="1"/>
</dbReference>
<keyword evidence="2" id="KW-0732">Signal</keyword>
<keyword evidence="5" id="KW-1185">Reference proteome</keyword>
<dbReference type="PANTHER" id="PTHR10357:SF179">
    <property type="entry name" value="NEUTRAL AND BASIC AMINO ACID TRANSPORT PROTEIN RBAT"/>
    <property type="match status" value="1"/>
</dbReference>
<dbReference type="GO" id="GO:0016787">
    <property type="term" value="F:hydrolase activity"/>
    <property type="evidence" value="ECO:0007669"/>
    <property type="project" value="UniProtKB-KW"/>
</dbReference>
<dbReference type="SUPFAM" id="SSF51445">
    <property type="entry name" value="(Trans)glycosidases"/>
    <property type="match status" value="1"/>
</dbReference>
<dbReference type="RefSeq" id="WP_377303908.1">
    <property type="nucleotide sequence ID" value="NZ_CP180191.1"/>
</dbReference>
<dbReference type="InterPro" id="IPR017853">
    <property type="entry name" value="GH"/>
</dbReference>
<keyword evidence="4" id="KW-0378">Hydrolase</keyword>
<organism evidence="4 5">
    <name type="scientific">Piscinibacterium candidicorallinum</name>
    <dbReference type="NCBI Taxonomy" id="1793872"/>
    <lineage>
        <taxon>Bacteria</taxon>
        <taxon>Pseudomonadati</taxon>
        <taxon>Pseudomonadota</taxon>
        <taxon>Betaproteobacteria</taxon>
        <taxon>Burkholderiales</taxon>
        <taxon>Piscinibacterium</taxon>
    </lineage>
</organism>
<feature type="domain" description="Glycosyl hydrolase family 13 catalytic" evidence="3">
    <location>
        <begin position="57"/>
        <end position="491"/>
    </location>
</feature>
<evidence type="ECO:0000313" key="4">
    <source>
        <dbReference type="EMBL" id="MFC3148198.1"/>
    </source>
</evidence>
<evidence type="ECO:0000313" key="5">
    <source>
        <dbReference type="Proteomes" id="UP001595556"/>
    </source>
</evidence>
<sequence>MSLLPTTLSPLWRALGAAGLALMVGACAAPTAKLPAAQPVDPVAQLPADWHKGAFIEIFVRAYRDSNGDGVGDLKGVTQSLDYLQALGVRGIWLMPIQTNADGDHGYATTDYRGIDPAYGTMADFDELVREAARRGIGIIMDYVINHSAAEHPFFVSARSDARSPYRDWYVFTDGPMPEGWWIWDKNPWYRTAPESWNFKGHPKDLPKPPADARGFYFGTFGQHMPDFNMRNPAVVKYHEDALKFWLDRGLAGYRLDATPHLIENNAKDWNDQPESRALTKRFQDLIKAYPRRYVVCEATAKPEEWAADSVCGSSFAFGLQYDIIAAARGGHPPGPNGERTGKTLAEAVKNIADYLPKVSPNMATFLHNHDIFAGRRVTDQLGTDAVGYRLAAATYLLGPGTPFIYYGEEIGMAGTPCPANSKPGDDGKPSCGDTPLRGPMSWTSNPGTAGFTTGTPFRALASNVAAANVNDQLADPNSLLTFYRRLVALRNADAALRNGALDEVHHNAQAIGWVRSAGAKRNLVAVNYANSVTTLTFKPVAADLRLVYSYPNPGGSVRVDAAGTLSVSLPPRSVSLFSTP</sequence>
<dbReference type="Gene3D" id="3.20.20.80">
    <property type="entry name" value="Glycosidases"/>
    <property type="match status" value="1"/>
</dbReference>
<dbReference type="EMBL" id="JBHRTI010000004">
    <property type="protein sequence ID" value="MFC3148198.1"/>
    <property type="molecule type" value="Genomic_DNA"/>
</dbReference>
<dbReference type="Gene3D" id="3.90.400.10">
    <property type="entry name" value="Oligo-1,6-glucosidase, Domain 2"/>
    <property type="match status" value="1"/>
</dbReference>